<dbReference type="EMBL" id="CAJMWS010000737">
    <property type="protein sequence ID" value="CAE6461262.1"/>
    <property type="molecule type" value="Genomic_DNA"/>
</dbReference>
<feature type="compositionally biased region" description="Acidic residues" evidence="1">
    <location>
        <begin position="145"/>
        <end position="159"/>
    </location>
</feature>
<dbReference type="Proteomes" id="UP000663846">
    <property type="component" value="Unassembled WGS sequence"/>
</dbReference>
<accession>A0A8H3GQP3</accession>
<sequence length="241" mass="26443">MPQVAASIHSATTPKAPSLDQQSMWGSPEPRSPTPDGTGHEQDINLPNSSPLPHILENYRPPAPPGGPERSINPEDNIDPDLLAAAEELDREYPFNELVNHPEIFYNDPAGYLPEDIFDDINFGLPDGQDLDINALPGFSFPNDIESEGSDGDPDEDPEPNVIDDPNVLCAAFREPDLIRNAYIDAFVQKTLYKATHQALAHQLKASRRTISAHPGITIDHIASMAQTIVTVERWLGINTD</sequence>
<feature type="compositionally biased region" description="Polar residues" evidence="1">
    <location>
        <begin position="9"/>
        <end position="25"/>
    </location>
</feature>
<organism evidence="2 3">
    <name type="scientific">Rhizoctonia solani</name>
    <dbReference type="NCBI Taxonomy" id="456999"/>
    <lineage>
        <taxon>Eukaryota</taxon>
        <taxon>Fungi</taxon>
        <taxon>Dikarya</taxon>
        <taxon>Basidiomycota</taxon>
        <taxon>Agaricomycotina</taxon>
        <taxon>Agaricomycetes</taxon>
        <taxon>Cantharellales</taxon>
        <taxon>Ceratobasidiaceae</taxon>
        <taxon>Rhizoctonia</taxon>
    </lineage>
</organism>
<evidence type="ECO:0000313" key="3">
    <source>
        <dbReference type="Proteomes" id="UP000663846"/>
    </source>
</evidence>
<feature type="region of interest" description="Disordered" evidence="1">
    <location>
        <begin position="136"/>
        <end position="165"/>
    </location>
</feature>
<evidence type="ECO:0000256" key="1">
    <source>
        <dbReference type="SAM" id="MobiDB-lite"/>
    </source>
</evidence>
<gene>
    <name evidence="2" type="ORF">RDB_LOCUS160289</name>
</gene>
<proteinExistence type="predicted"/>
<feature type="region of interest" description="Disordered" evidence="1">
    <location>
        <begin position="1"/>
        <end position="77"/>
    </location>
</feature>
<comment type="caution">
    <text evidence="2">The sequence shown here is derived from an EMBL/GenBank/DDBJ whole genome shotgun (WGS) entry which is preliminary data.</text>
</comment>
<evidence type="ECO:0000313" key="2">
    <source>
        <dbReference type="EMBL" id="CAE6461262.1"/>
    </source>
</evidence>
<dbReference type="AlphaFoldDB" id="A0A8H3GQP3"/>
<protein>
    <submittedName>
        <fullName evidence="2">Uncharacterized protein</fullName>
    </submittedName>
</protein>
<name>A0A8H3GQP3_9AGAM</name>
<reference evidence="2" key="1">
    <citation type="submission" date="2021-01" db="EMBL/GenBank/DDBJ databases">
        <authorList>
            <person name="Kaushik A."/>
        </authorList>
    </citation>
    <scope>NUCLEOTIDE SEQUENCE</scope>
    <source>
        <strain evidence="2">AG1-1C</strain>
    </source>
</reference>